<feature type="chain" id="PRO_5044978382" description="RxLR effector protein" evidence="5">
    <location>
        <begin position="21"/>
        <end position="157"/>
    </location>
</feature>
<dbReference type="Pfam" id="PF16810">
    <property type="entry name" value="RXLR"/>
    <property type="match status" value="1"/>
</dbReference>
<accession>A0A9W7CJV2</accession>
<feature type="signal peptide" evidence="5">
    <location>
        <begin position="1"/>
        <end position="20"/>
    </location>
</feature>
<keyword evidence="4 5" id="KW-0732">Signal</keyword>
<comment type="similarity">
    <text evidence="2 5">Belongs to the RxLR effector family.</text>
</comment>
<dbReference type="Proteomes" id="UP001165121">
    <property type="component" value="Unassembled WGS sequence"/>
</dbReference>
<evidence type="ECO:0000313" key="6">
    <source>
        <dbReference type="EMBL" id="GMF32559.1"/>
    </source>
</evidence>
<dbReference type="OrthoDB" id="126519at2759"/>
<dbReference type="AlphaFoldDB" id="A0A9W7CJV2"/>
<evidence type="ECO:0000256" key="2">
    <source>
        <dbReference type="ARBA" id="ARBA00010400"/>
    </source>
</evidence>
<keyword evidence="7" id="KW-1185">Reference proteome</keyword>
<reference evidence="6" key="1">
    <citation type="submission" date="2023-04" db="EMBL/GenBank/DDBJ databases">
        <title>Phytophthora fragariaefolia NBRC 109709.</title>
        <authorList>
            <person name="Ichikawa N."/>
            <person name="Sato H."/>
            <person name="Tonouchi N."/>
        </authorList>
    </citation>
    <scope>NUCLEOTIDE SEQUENCE</scope>
    <source>
        <strain evidence="6">NBRC 109709</strain>
    </source>
</reference>
<comment type="caution">
    <text evidence="6">The sequence shown here is derived from an EMBL/GenBank/DDBJ whole genome shotgun (WGS) entry which is preliminary data.</text>
</comment>
<comment type="subcellular location">
    <subcellularLocation>
        <location evidence="1 5">Secreted</location>
    </subcellularLocation>
</comment>
<sequence>MRAYLALLVAAAVLVSSGDASTSNTAISTFAAAKSLLSETFAEHANVKRSLRSAEKVASYDDEERAWSNIKGFMRTKAETVDEWLQPRLDIRMNVVDFAKKDLGIVSRTAVTQHENWNALVKYLKMYHHAVTGEKWSKQQAADVLLQNIITKANGFK</sequence>
<evidence type="ECO:0000313" key="7">
    <source>
        <dbReference type="Proteomes" id="UP001165121"/>
    </source>
</evidence>
<keyword evidence="3 5" id="KW-0964">Secreted</keyword>
<evidence type="ECO:0000256" key="5">
    <source>
        <dbReference type="RuleBase" id="RU367124"/>
    </source>
</evidence>
<comment type="function">
    <text evidence="5">Effector that suppresses plant defense responses during pathogen infection.</text>
</comment>
<evidence type="ECO:0000256" key="3">
    <source>
        <dbReference type="ARBA" id="ARBA00022525"/>
    </source>
</evidence>
<evidence type="ECO:0000256" key="1">
    <source>
        <dbReference type="ARBA" id="ARBA00004613"/>
    </source>
</evidence>
<comment type="domain">
    <text evidence="5">The RxLR-dEER motif acts to carry the protein into the host cell cytoplasm through binding to cell surface phosphatidylinositol-3-phosphate.</text>
</comment>
<dbReference type="InterPro" id="IPR031825">
    <property type="entry name" value="RXLR"/>
</dbReference>
<name>A0A9W7CJV2_9STRA</name>
<organism evidence="6 7">
    <name type="scientific">Phytophthora fragariaefolia</name>
    <dbReference type="NCBI Taxonomy" id="1490495"/>
    <lineage>
        <taxon>Eukaryota</taxon>
        <taxon>Sar</taxon>
        <taxon>Stramenopiles</taxon>
        <taxon>Oomycota</taxon>
        <taxon>Peronosporomycetes</taxon>
        <taxon>Peronosporales</taxon>
        <taxon>Peronosporaceae</taxon>
        <taxon>Phytophthora</taxon>
    </lineage>
</organism>
<protein>
    <recommendedName>
        <fullName evidence="5">RxLR effector protein</fullName>
    </recommendedName>
</protein>
<dbReference type="EMBL" id="BSXT01000696">
    <property type="protein sequence ID" value="GMF32559.1"/>
    <property type="molecule type" value="Genomic_DNA"/>
</dbReference>
<evidence type="ECO:0000256" key="4">
    <source>
        <dbReference type="ARBA" id="ARBA00022729"/>
    </source>
</evidence>
<gene>
    <name evidence="6" type="ORF">Pfra01_000778800</name>
</gene>
<proteinExistence type="inferred from homology"/>